<dbReference type="Proteomes" id="UP000260862">
    <property type="component" value="Unassembled WGS sequence"/>
</dbReference>
<reference evidence="1 2" key="1">
    <citation type="submission" date="2018-08" db="EMBL/GenBank/DDBJ databases">
        <title>A genome reference for cultivated species of the human gut microbiota.</title>
        <authorList>
            <person name="Zou Y."/>
            <person name="Xue W."/>
            <person name="Luo G."/>
        </authorList>
    </citation>
    <scope>NUCLEOTIDE SEQUENCE [LARGE SCALE GENOMIC DNA]</scope>
    <source>
        <strain evidence="1 2">TF10-3AC</strain>
    </source>
</reference>
<accession>A0A3E4MQ53</accession>
<dbReference type="EMBL" id="QSQT01000038">
    <property type="protein sequence ID" value="RGK51889.1"/>
    <property type="molecule type" value="Genomic_DNA"/>
</dbReference>
<keyword evidence="2" id="KW-1185">Reference proteome</keyword>
<dbReference type="AlphaFoldDB" id="A0A3E4MQ53"/>
<sequence>MNRKRISRIGKYVLVTMLLTAVPASGWAQRMIKVSGTVYNIADKKKKIPFSGSVVYVYSCKTVAAAKDLKNSLDKDNTNFALFMNEDERAETDANGYYEILVPDNGALVFKAGLNKAILEKVSNRMKIDVEVDDGIYLKEVVVTGELKQIQPEPKASRLIGNRFYPYNTFLVPHGEGNKYSRLIVQPYVLNCVTNDTVAFLKPLVYDGKEYHLTQTRRMGYDLKRDPLEPYIQSRPLVNERMVIEWQDTVTVPDPNVNYSCYADFCIEDYNNVPFRKTYQINTCENKRPLKFLQYDLIALDMDFQKYPEKAQVEKFDTEDQVELSFEINSDRLTDDPKNQESLAGIRKKLNLILNEPGALLKEFHVIGKASPEGYYQQNLQLAQKRMQRIQQEVIGVLPHAVAERVYQNPQAEVASWNEVAELLEKDSLMETAGFIRKVVRELPDQMNRQGQRIKASKDYRTVIVPYLEQLRQVKYLCRYDIYREPTDKEVMAAYRRKGLNGMYTRYEYWKLLQLLKDSQEKEAVARKAYEESLSMKRPWVLAGNTLAKLYLEKDVTDTRILEPLIDRTIFTVNYERKNMDTGRTEIINPIEVVVNQLCMYIKAGDFENASVMAKLIPADYKEFDLVKAYAWAMGGYFQGGNTPEETQRAAETFRTICQSSVQNEAVMNLALETPQGNAQAEKVLEQMADESPVKWYLKAVTEARKGDVGLTEAALYLVRCFNRDQKMIVTAQNDGEFTKEIVETALEMYKNQ</sequence>
<protein>
    <submittedName>
        <fullName evidence="1">Uncharacterized protein</fullName>
    </submittedName>
</protein>
<dbReference type="RefSeq" id="WP_117673960.1">
    <property type="nucleotide sequence ID" value="NZ_CABOGR010000038.1"/>
</dbReference>
<comment type="caution">
    <text evidence="1">The sequence shown here is derived from an EMBL/GenBank/DDBJ whole genome shotgun (WGS) entry which is preliminary data.</text>
</comment>
<evidence type="ECO:0000313" key="1">
    <source>
        <dbReference type="EMBL" id="RGK51889.1"/>
    </source>
</evidence>
<gene>
    <name evidence="1" type="ORF">DXD04_14790</name>
</gene>
<organism evidence="1 2">
    <name type="scientific">Phocaeicola plebeius</name>
    <dbReference type="NCBI Taxonomy" id="310297"/>
    <lineage>
        <taxon>Bacteria</taxon>
        <taxon>Pseudomonadati</taxon>
        <taxon>Bacteroidota</taxon>
        <taxon>Bacteroidia</taxon>
        <taxon>Bacteroidales</taxon>
        <taxon>Bacteroidaceae</taxon>
        <taxon>Phocaeicola</taxon>
    </lineage>
</organism>
<proteinExistence type="predicted"/>
<evidence type="ECO:0000313" key="2">
    <source>
        <dbReference type="Proteomes" id="UP000260862"/>
    </source>
</evidence>
<name>A0A3E4MQ53_9BACT</name>